<comment type="caution">
    <text evidence="2">The sequence shown here is derived from an EMBL/GenBank/DDBJ whole genome shotgun (WGS) entry which is preliminary data.</text>
</comment>
<proteinExistence type="predicted"/>
<feature type="transmembrane region" description="Helical" evidence="1">
    <location>
        <begin position="89"/>
        <end position="109"/>
    </location>
</feature>
<dbReference type="AlphaFoldDB" id="A0A644YFT2"/>
<protein>
    <submittedName>
        <fullName evidence="2">Uncharacterized protein</fullName>
    </submittedName>
</protein>
<feature type="transmembrane region" description="Helical" evidence="1">
    <location>
        <begin position="45"/>
        <end position="69"/>
    </location>
</feature>
<dbReference type="EMBL" id="VSSQ01004929">
    <property type="protein sequence ID" value="MPM27189.1"/>
    <property type="molecule type" value="Genomic_DNA"/>
</dbReference>
<name>A0A644YFT2_9ZZZZ</name>
<sequence>MNKKIFVNLVLSIFLYWSAAILLYRDSLFLSSLKNPGEGSLFSGWSLYLLVFSVFALGTLSLLAARAWLRGGADGTGWKQSFARNGILFRFWPVLLLFVLAMIAAFRLAERVPAP</sequence>
<organism evidence="2">
    <name type="scientific">bioreactor metagenome</name>
    <dbReference type="NCBI Taxonomy" id="1076179"/>
    <lineage>
        <taxon>unclassified sequences</taxon>
        <taxon>metagenomes</taxon>
        <taxon>ecological metagenomes</taxon>
    </lineage>
</organism>
<feature type="transmembrane region" description="Helical" evidence="1">
    <location>
        <begin position="5"/>
        <end position="25"/>
    </location>
</feature>
<reference evidence="2" key="1">
    <citation type="submission" date="2019-08" db="EMBL/GenBank/DDBJ databases">
        <authorList>
            <person name="Kucharzyk K."/>
            <person name="Murdoch R.W."/>
            <person name="Higgins S."/>
            <person name="Loffler F."/>
        </authorList>
    </citation>
    <scope>NUCLEOTIDE SEQUENCE</scope>
</reference>
<evidence type="ECO:0000256" key="1">
    <source>
        <dbReference type="SAM" id="Phobius"/>
    </source>
</evidence>
<keyword evidence="1" id="KW-1133">Transmembrane helix</keyword>
<keyword evidence="1" id="KW-0472">Membrane</keyword>
<gene>
    <name evidence="2" type="ORF">SDC9_73699</name>
</gene>
<evidence type="ECO:0000313" key="2">
    <source>
        <dbReference type="EMBL" id="MPM27189.1"/>
    </source>
</evidence>
<accession>A0A644YFT2</accession>
<keyword evidence="1" id="KW-0812">Transmembrane</keyword>